<protein>
    <submittedName>
        <fullName evidence="1">Uncharacterized protein</fullName>
    </submittedName>
</protein>
<dbReference type="EMBL" id="CM035410">
    <property type="protein sequence ID" value="KAH7437665.1"/>
    <property type="molecule type" value="Genomic_DNA"/>
</dbReference>
<reference evidence="1" key="1">
    <citation type="submission" date="2021-08" db="EMBL/GenBank/DDBJ databases">
        <title>WGS assembly of Ceratopteris richardii.</title>
        <authorList>
            <person name="Marchant D.B."/>
            <person name="Chen G."/>
            <person name="Jenkins J."/>
            <person name="Shu S."/>
            <person name="Leebens-Mack J."/>
            <person name="Grimwood J."/>
            <person name="Schmutz J."/>
            <person name="Soltis P."/>
            <person name="Soltis D."/>
            <person name="Chen Z.-H."/>
        </authorList>
    </citation>
    <scope>NUCLEOTIDE SEQUENCE</scope>
    <source>
        <strain evidence="1">Whitten #5841</strain>
        <tissue evidence="1">Leaf</tissue>
    </source>
</reference>
<dbReference type="Proteomes" id="UP000825935">
    <property type="component" value="Chromosome 5"/>
</dbReference>
<evidence type="ECO:0000313" key="1">
    <source>
        <dbReference type="EMBL" id="KAH7437665.1"/>
    </source>
</evidence>
<gene>
    <name evidence="1" type="ORF">KP509_05G083400</name>
</gene>
<comment type="caution">
    <text evidence="1">The sequence shown here is derived from an EMBL/GenBank/DDBJ whole genome shotgun (WGS) entry which is preliminary data.</text>
</comment>
<accession>A0A8T2UVP5</accession>
<dbReference type="AlphaFoldDB" id="A0A8T2UVP5"/>
<evidence type="ECO:0000313" key="2">
    <source>
        <dbReference type="Proteomes" id="UP000825935"/>
    </source>
</evidence>
<proteinExistence type="predicted"/>
<name>A0A8T2UVP5_CERRI</name>
<keyword evidence="2" id="KW-1185">Reference proteome</keyword>
<sequence>MESVGAWRSTASQVDQKGHATCILCTEMNLLFCKSYVQQQMLLTRI</sequence>
<organism evidence="1 2">
    <name type="scientific">Ceratopteris richardii</name>
    <name type="common">Triangle waterfern</name>
    <dbReference type="NCBI Taxonomy" id="49495"/>
    <lineage>
        <taxon>Eukaryota</taxon>
        <taxon>Viridiplantae</taxon>
        <taxon>Streptophyta</taxon>
        <taxon>Embryophyta</taxon>
        <taxon>Tracheophyta</taxon>
        <taxon>Polypodiopsida</taxon>
        <taxon>Polypodiidae</taxon>
        <taxon>Polypodiales</taxon>
        <taxon>Pteridineae</taxon>
        <taxon>Pteridaceae</taxon>
        <taxon>Parkerioideae</taxon>
        <taxon>Ceratopteris</taxon>
    </lineage>
</organism>